<keyword evidence="3" id="KW-1185">Reference proteome</keyword>
<reference evidence="2 3" key="1">
    <citation type="submission" date="2014-04" db="EMBL/GenBank/DDBJ databases">
        <title>A comprehensive comparison of genomes of Erythrobacter spp. strains.</title>
        <authorList>
            <person name="Zheng Q."/>
        </authorList>
    </citation>
    <scope>NUCLEOTIDE SEQUENCE [LARGE SCALE GENOMIC DNA]</scope>
    <source>
        <strain evidence="2 3">DSM 6997</strain>
    </source>
</reference>
<evidence type="ECO:0000313" key="3">
    <source>
        <dbReference type="Proteomes" id="UP000027647"/>
    </source>
</evidence>
<gene>
    <name evidence="2" type="ORF">EH31_12575</name>
</gene>
<sequence>MSFLPRNRLFALTSLPLALGLAGCFDVDMTINGEEGVPLSELDIVGASPVELVLAGSDNVILTHGDTLSIDVEGSDEAVAALRFVLDEKTLGIMREGDMWDGSDAATIRITMPAPSEIVITGSGNIEAQDLAENADISILGSGDFTGGDAEVNSLEVNIGGSGSAKFGTLTAQSLEVTLGGSGSAERLEVNLGGSGGADLSGFKADDAEISIAGSGSVSLQSDGEVEANILGSGSVSVKGDAKCTENAAGSGSLTCSS</sequence>
<evidence type="ECO:0000259" key="1">
    <source>
        <dbReference type="Pfam" id="PF10988"/>
    </source>
</evidence>
<evidence type="ECO:0000313" key="2">
    <source>
        <dbReference type="EMBL" id="KEO89474.1"/>
    </source>
</evidence>
<dbReference type="Gene3D" id="2.160.20.120">
    <property type="match status" value="1"/>
</dbReference>
<dbReference type="Pfam" id="PF10988">
    <property type="entry name" value="DUF2807"/>
    <property type="match status" value="1"/>
</dbReference>
<dbReference type="InterPro" id="IPR021255">
    <property type="entry name" value="DUF2807"/>
</dbReference>
<dbReference type="eggNOG" id="COG3595">
    <property type="taxonomic scope" value="Bacteria"/>
</dbReference>
<dbReference type="AlphaFoldDB" id="A0A074M7T5"/>
<dbReference type="OrthoDB" id="7425768at2"/>
<dbReference type="EMBL" id="JMIW01000005">
    <property type="protein sequence ID" value="KEO89474.1"/>
    <property type="molecule type" value="Genomic_DNA"/>
</dbReference>
<feature type="domain" description="Putative auto-transporter adhesin head GIN" evidence="1">
    <location>
        <begin position="51"/>
        <end position="242"/>
    </location>
</feature>
<protein>
    <recommendedName>
        <fullName evidence="1">Putative auto-transporter adhesin head GIN domain-containing protein</fullName>
    </recommendedName>
</protein>
<accession>A0A074M7T5</accession>
<proteinExistence type="predicted"/>
<name>A0A074M7T5_ERYLO</name>
<dbReference type="Proteomes" id="UP000027647">
    <property type="component" value="Unassembled WGS sequence"/>
</dbReference>
<comment type="caution">
    <text evidence="2">The sequence shown here is derived from an EMBL/GenBank/DDBJ whole genome shotgun (WGS) entry which is preliminary data.</text>
</comment>
<dbReference type="STRING" id="1044.EH31_12575"/>
<dbReference type="PROSITE" id="PS51257">
    <property type="entry name" value="PROKAR_LIPOPROTEIN"/>
    <property type="match status" value="1"/>
</dbReference>
<dbReference type="RefSeq" id="WP_051699216.1">
    <property type="nucleotide sequence ID" value="NZ_JMIW01000005.1"/>
</dbReference>
<organism evidence="2 3">
    <name type="scientific">Erythrobacter longus</name>
    <dbReference type="NCBI Taxonomy" id="1044"/>
    <lineage>
        <taxon>Bacteria</taxon>
        <taxon>Pseudomonadati</taxon>
        <taxon>Pseudomonadota</taxon>
        <taxon>Alphaproteobacteria</taxon>
        <taxon>Sphingomonadales</taxon>
        <taxon>Erythrobacteraceae</taxon>
        <taxon>Erythrobacter/Porphyrobacter group</taxon>
        <taxon>Erythrobacter</taxon>
    </lineage>
</organism>